<evidence type="ECO:0000313" key="3">
    <source>
        <dbReference type="Proteomes" id="UP000230002"/>
    </source>
</evidence>
<name>A0A2G8RTS4_9APHY</name>
<feature type="region of interest" description="Disordered" evidence="1">
    <location>
        <begin position="318"/>
        <end position="339"/>
    </location>
</feature>
<dbReference type="Proteomes" id="UP000230002">
    <property type="component" value="Unassembled WGS sequence"/>
</dbReference>
<protein>
    <submittedName>
        <fullName evidence="2">Uncharacterized protein</fullName>
    </submittedName>
</protein>
<sequence>MTRNAYTVAVACTFVDDTQYLASSTGDGWRGHNAQSWQTTPSVSSHILKRFVASSTHPTTHQRPSPIDLETIDAHFQRVLARFKRVEERRASRSTSPGCWYSPTTPSPWATSPVAAPTDSRALWLLNNCQNTRQTELRMIEARVRKELDARLGSWGVSAVAAQYRQSQPIDWPAPPPPPRPYSPSPTPWMEPSSLGTTSRAAVTETERRVEGIPIRISRMARRRIDQRRSSCTPVPHTATTDALLPTSYGPPPSQPYPEGAGTASAQVIYQTNAVPREMPTEALQLSHWCPSWSPMLDVPHNTARQYRGEDRLHSTVDHTVSCSDGGATYGGRSPVSRGLHTPEEVMPWAERRVNYGFERGRRAGPAESEGGLIPAGPNGQRFMGGYEETVEVEKRPESGHSRFEIMVTHFYVKSQRYSATVSTPKSVLGATGK</sequence>
<feature type="compositionally biased region" description="Polar residues" evidence="1">
    <location>
        <begin position="230"/>
        <end position="241"/>
    </location>
</feature>
<feature type="compositionally biased region" description="Pro residues" evidence="1">
    <location>
        <begin position="172"/>
        <end position="189"/>
    </location>
</feature>
<evidence type="ECO:0000256" key="1">
    <source>
        <dbReference type="SAM" id="MobiDB-lite"/>
    </source>
</evidence>
<feature type="region of interest" description="Disordered" evidence="1">
    <location>
        <begin position="363"/>
        <end position="382"/>
    </location>
</feature>
<dbReference type="AlphaFoldDB" id="A0A2G8RTS4"/>
<dbReference type="EMBL" id="AYKW01000056">
    <property type="protein sequence ID" value="PIL24738.1"/>
    <property type="molecule type" value="Genomic_DNA"/>
</dbReference>
<feature type="compositionally biased region" description="Low complexity" evidence="1">
    <location>
        <begin position="102"/>
        <end position="114"/>
    </location>
</feature>
<organism evidence="2 3">
    <name type="scientific">Ganoderma sinense ZZ0214-1</name>
    <dbReference type="NCBI Taxonomy" id="1077348"/>
    <lineage>
        <taxon>Eukaryota</taxon>
        <taxon>Fungi</taxon>
        <taxon>Dikarya</taxon>
        <taxon>Basidiomycota</taxon>
        <taxon>Agaricomycotina</taxon>
        <taxon>Agaricomycetes</taxon>
        <taxon>Polyporales</taxon>
        <taxon>Polyporaceae</taxon>
        <taxon>Ganoderma</taxon>
    </lineage>
</organism>
<accession>A0A2G8RTS4</accession>
<evidence type="ECO:0000313" key="2">
    <source>
        <dbReference type="EMBL" id="PIL24738.1"/>
    </source>
</evidence>
<comment type="caution">
    <text evidence="2">The sequence shown here is derived from an EMBL/GenBank/DDBJ whole genome shotgun (WGS) entry which is preliminary data.</text>
</comment>
<feature type="region of interest" description="Disordered" evidence="1">
    <location>
        <begin position="168"/>
        <end position="206"/>
    </location>
</feature>
<keyword evidence="3" id="KW-1185">Reference proteome</keyword>
<reference evidence="2 3" key="1">
    <citation type="journal article" date="2015" name="Sci. Rep.">
        <title>Chromosome-level genome map provides insights into diverse defense mechanisms in the medicinal fungus Ganoderma sinense.</title>
        <authorList>
            <person name="Zhu Y."/>
            <person name="Xu J."/>
            <person name="Sun C."/>
            <person name="Zhou S."/>
            <person name="Xu H."/>
            <person name="Nelson D.R."/>
            <person name="Qian J."/>
            <person name="Song J."/>
            <person name="Luo H."/>
            <person name="Xiang L."/>
            <person name="Li Y."/>
            <person name="Xu Z."/>
            <person name="Ji A."/>
            <person name="Wang L."/>
            <person name="Lu S."/>
            <person name="Hayward A."/>
            <person name="Sun W."/>
            <person name="Li X."/>
            <person name="Schwartz D.C."/>
            <person name="Wang Y."/>
            <person name="Chen S."/>
        </authorList>
    </citation>
    <scope>NUCLEOTIDE SEQUENCE [LARGE SCALE GENOMIC DNA]</scope>
    <source>
        <strain evidence="2 3">ZZ0214-1</strain>
    </source>
</reference>
<feature type="region of interest" description="Disordered" evidence="1">
    <location>
        <begin position="94"/>
        <end position="114"/>
    </location>
</feature>
<gene>
    <name evidence="2" type="ORF">GSI_12624</name>
</gene>
<proteinExistence type="predicted"/>
<feature type="region of interest" description="Disordered" evidence="1">
    <location>
        <begin position="224"/>
        <end position="261"/>
    </location>
</feature>